<dbReference type="RefSeq" id="WP_086818211.1">
    <property type="nucleotide sequence ID" value="NZ_BJMM01000004.1"/>
</dbReference>
<dbReference type="InterPro" id="IPR050109">
    <property type="entry name" value="HTH-type_TetR-like_transc_reg"/>
</dbReference>
<sequence>MPKVTAAYFDARRQEILTAARALFADKGFVRTSMSDIAAAAGLSAGAVYRYFPSRSHLVLAMCGEEGGGAAEATGGTEATGTTEAAGGDGEPALGGTAAESVETLRRQVDPRAQGLQQARLVTQIWGSAVTDDSLATVATRRHAALRDQLAGLIEQGGADGGGRPAPRDEAEFALAALIGYAALVATDAPVDHDGFARALSRVLG</sequence>
<evidence type="ECO:0000256" key="4">
    <source>
        <dbReference type="PROSITE-ProRule" id="PRU00335"/>
    </source>
</evidence>
<name>A0A4Y3QU11_STRCI</name>
<dbReference type="GO" id="GO:0045892">
    <property type="term" value="P:negative regulation of DNA-templated transcription"/>
    <property type="evidence" value="ECO:0007669"/>
    <property type="project" value="UniProtKB-ARBA"/>
</dbReference>
<evidence type="ECO:0000313" key="7">
    <source>
        <dbReference type="EMBL" id="GEB48815.1"/>
    </source>
</evidence>
<accession>A0A4Y3QU11</accession>
<protein>
    <recommendedName>
        <fullName evidence="6">HTH tetR-type domain-containing protein</fullName>
    </recommendedName>
</protein>
<dbReference type="EMBL" id="BJMM01000004">
    <property type="protein sequence ID" value="GEB48815.1"/>
    <property type="molecule type" value="Genomic_DNA"/>
</dbReference>
<dbReference type="SUPFAM" id="SSF46689">
    <property type="entry name" value="Homeodomain-like"/>
    <property type="match status" value="1"/>
</dbReference>
<evidence type="ECO:0000256" key="3">
    <source>
        <dbReference type="ARBA" id="ARBA00023163"/>
    </source>
</evidence>
<dbReference type="FunFam" id="1.10.10.60:FF:000141">
    <property type="entry name" value="TetR family transcriptional regulator"/>
    <property type="match status" value="1"/>
</dbReference>
<dbReference type="AlphaFoldDB" id="A0A4Y3QU11"/>
<keyword evidence="2 4" id="KW-0238">DNA-binding</keyword>
<dbReference type="PANTHER" id="PTHR30055">
    <property type="entry name" value="HTH-TYPE TRANSCRIPTIONAL REGULATOR RUTR"/>
    <property type="match status" value="1"/>
</dbReference>
<dbReference type="Gene3D" id="1.10.357.10">
    <property type="entry name" value="Tetracycline Repressor, domain 2"/>
    <property type="match status" value="1"/>
</dbReference>
<organism evidence="7 8">
    <name type="scientific">Streptomyces cacaoi</name>
    <dbReference type="NCBI Taxonomy" id="1898"/>
    <lineage>
        <taxon>Bacteria</taxon>
        <taxon>Bacillati</taxon>
        <taxon>Actinomycetota</taxon>
        <taxon>Actinomycetes</taxon>
        <taxon>Kitasatosporales</taxon>
        <taxon>Streptomycetaceae</taxon>
        <taxon>Streptomyces</taxon>
    </lineage>
</organism>
<proteinExistence type="predicted"/>
<comment type="caution">
    <text evidence="7">The sequence shown here is derived from an EMBL/GenBank/DDBJ whole genome shotgun (WGS) entry which is preliminary data.</text>
</comment>
<evidence type="ECO:0000259" key="6">
    <source>
        <dbReference type="PROSITE" id="PS50977"/>
    </source>
</evidence>
<dbReference type="Pfam" id="PF00440">
    <property type="entry name" value="TetR_N"/>
    <property type="match status" value="1"/>
</dbReference>
<evidence type="ECO:0000256" key="1">
    <source>
        <dbReference type="ARBA" id="ARBA00023015"/>
    </source>
</evidence>
<reference evidence="7 8" key="1">
    <citation type="submission" date="2019-06" db="EMBL/GenBank/DDBJ databases">
        <title>Whole genome shotgun sequence of Streptomyces cacaoi subsp. cacaoi NBRC 12748.</title>
        <authorList>
            <person name="Hosoyama A."/>
            <person name="Uohara A."/>
            <person name="Ohji S."/>
            <person name="Ichikawa N."/>
        </authorList>
    </citation>
    <scope>NUCLEOTIDE SEQUENCE [LARGE SCALE GENOMIC DNA]</scope>
    <source>
        <strain evidence="7 8">NBRC 12748</strain>
    </source>
</reference>
<feature type="region of interest" description="Disordered" evidence="5">
    <location>
        <begin position="69"/>
        <end position="96"/>
    </location>
</feature>
<dbReference type="PRINTS" id="PR00455">
    <property type="entry name" value="HTHTETR"/>
</dbReference>
<dbReference type="OrthoDB" id="5242390at2"/>
<keyword evidence="1" id="KW-0805">Transcription regulation</keyword>
<evidence type="ECO:0000313" key="8">
    <source>
        <dbReference type="Proteomes" id="UP000319210"/>
    </source>
</evidence>
<keyword evidence="3" id="KW-0804">Transcription</keyword>
<dbReference type="Proteomes" id="UP000319210">
    <property type="component" value="Unassembled WGS sequence"/>
</dbReference>
<dbReference type="InterPro" id="IPR036271">
    <property type="entry name" value="Tet_transcr_reg_TetR-rel_C_sf"/>
</dbReference>
<evidence type="ECO:0000256" key="2">
    <source>
        <dbReference type="ARBA" id="ARBA00023125"/>
    </source>
</evidence>
<keyword evidence="8" id="KW-1185">Reference proteome</keyword>
<feature type="DNA-binding region" description="H-T-H motif" evidence="4">
    <location>
        <begin position="33"/>
        <end position="52"/>
    </location>
</feature>
<dbReference type="PANTHER" id="PTHR30055:SF234">
    <property type="entry name" value="HTH-TYPE TRANSCRIPTIONAL REGULATOR BETI"/>
    <property type="match status" value="1"/>
</dbReference>
<feature type="domain" description="HTH tetR-type" evidence="6">
    <location>
        <begin position="10"/>
        <end position="70"/>
    </location>
</feature>
<gene>
    <name evidence="7" type="ORF">SCA03_13660</name>
</gene>
<dbReference type="InterPro" id="IPR001647">
    <property type="entry name" value="HTH_TetR"/>
</dbReference>
<feature type="compositionally biased region" description="Low complexity" evidence="5">
    <location>
        <begin position="71"/>
        <end position="86"/>
    </location>
</feature>
<dbReference type="PROSITE" id="PS50977">
    <property type="entry name" value="HTH_TETR_2"/>
    <property type="match status" value="1"/>
</dbReference>
<dbReference type="InterPro" id="IPR009057">
    <property type="entry name" value="Homeodomain-like_sf"/>
</dbReference>
<dbReference type="SUPFAM" id="SSF48498">
    <property type="entry name" value="Tetracyclin repressor-like, C-terminal domain"/>
    <property type="match status" value="1"/>
</dbReference>
<evidence type="ECO:0000256" key="5">
    <source>
        <dbReference type="SAM" id="MobiDB-lite"/>
    </source>
</evidence>
<dbReference type="GO" id="GO:0000976">
    <property type="term" value="F:transcription cis-regulatory region binding"/>
    <property type="evidence" value="ECO:0007669"/>
    <property type="project" value="TreeGrafter"/>
</dbReference>
<dbReference type="GO" id="GO:0003700">
    <property type="term" value="F:DNA-binding transcription factor activity"/>
    <property type="evidence" value="ECO:0007669"/>
    <property type="project" value="TreeGrafter"/>
</dbReference>